<dbReference type="Pfam" id="PF22725">
    <property type="entry name" value="GFO_IDH_MocA_C3"/>
    <property type="match status" value="1"/>
</dbReference>
<proteinExistence type="inferred from homology"/>
<protein>
    <submittedName>
        <fullName evidence="5">Gfo/Idh/MocA family protein</fullName>
    </submittedName>
</protein>
<evidence type="ECO:0000313" key="5">
    <source>
        <dbReference type="EMBL" id="MFC4401798.1"/>
    </source>
</evidence>
<evidence type="ECO:0000313" key="6">
    <source>
        <dbReference type="Proteomes" id="UP001595882"/>
    </source>
</evidence>
<evidence type="ECO:0000256" key="2">
    <source>
        <dbReference type="ARBA" id="ARBA00023002"/>
    </source>
</evidence>
<dbReference type="InterPro" id="IPR036291">
    <property type="entry name" value="NAD(P)-bd_dom_sf"/>
</dbReference>
<comment type="caution">
    <text evidence="5">The sequence shown here is derived from an EMBL/GenBank/DDBJ whole genome shotgun (WGS) entry which is preliminary data.</text>
</comment>
<dbReference type="Pfam" id="PF01408">
    <property type="entry name" value="GFO_IDH_MocA"/>
    <property type="match status" value="1"/>
</dbReference>
<dbReference type="Proteomes" id="UP001595882">
    <property type="component" value="Unassembled WGS sequence"/>
</dbReference>
<dbReference type="SUPFAM" id="SSF55347">
    <property type="entry name" value="Glyceraldehyde-3-phosphate dehydrogenase-like, C-terminal domain"/>
    <property type="match status" value="1"/>
</dbReference>
<organism evidence="5 6">
    <name type="scientific">Gracilibacillus xinjiangensis</name>
    <dbReference type="NCBI Taxonomy" id="1193282"/>
    <lineage>
        <taxon>Bacteria</taxon>
        <taxon>Bacillati</taxon>
        <taxon>Bacillota</taxon>
        <taxon>Bacilli</taxon>
        <taxon>Bacillales</taxon>
        <taxon>Bacillaceae</taxon>
        <taxon>Gracilibacillus</taxon>
    </lineage>
</organism>
<sequence length="331" mass="37110">MSTLKFGILSTAQIGRTQVIPAIQRSKNAEVIAIASRNDQTAKVAAEKLSIDKTYNTYEALLKDPDIDAIYIPLPNSLHKEWVIKACQHKKHVLCEKPIALNNTELEEILLAAKQNKVVVMEAFMYQFHPQHDKVKEIIANGEIGEISLMRASFSFYLEDRSNIRLSNDLGGGSMFDVGCYTLHSIRTIFDDEPSSVFANSTSRADLQVDTTMSGLLSFADGKMALFDSSFDSFQRQNYEVVGSKGIINVTSAYRPDTNENMEGEITVKTVNGKTYVHRIAGDQYKLMVEDFAEAIIEDRPLTYSIENMINQMKVLDAAYQSSKENRPILL</sequence>
<comment type="similarity">
    <text evidence="1">Belongs to the Gfo/Idh/MocA family.</text>
</comment>
<dbReference type="Gene3D" id="3.40.50.720">
    <property type="entry name" value="NAD(P)-binding Rossmann-like Domain"/>
    <property type="match status" value="1"/>
</dbReference>
<dbReference type="Gene3D" id="3.30.360.10">
    <property type="entry name" value="Dihydrodipicolinate Reductase, domain 2"/>
    <property type="match status" value="1"/>
</dbReference>
<evidence type="ECO:0000256" key="1">
    <source>
        <dbReference type="ARBA" id="ARBA00010928"/>
    </source>
</evidence>
<keyword evidence="6" id="KW-1185">Reference proteome</keyword>
<feature type="domain" description="Gfo/Idh/MocA-like oxidoreductase N-terminal" evidence="3">
    <location>
        <begin position="5"/>
        <end position="123"/>
    </location>
</feature>
<gene>
    <name evidence="5" type="ORF">ACFOY7_01635</name>
</gene>
<dbReference type="RefSeq" id="WP_390248743.1">
    <property type="nucleotide sequence ID" value="NZ_JBHSDT010000002.1"/>
</dbReference>
<dbReference type="SUPFAM" id="SSF51735">
    <property type="entry name" value="NAD(P)-binding Rossmann-fold domains"/>
    <property type="match status" value="1"/>
</dbReference>
<dbReference type="InterPro" id="IPR000683">
    <property type="entry name" value="Gfo/Idh/MocA-like_OxRdtase_N"/>
</dbReference>
<accession>A0ABV8WSC3</accession>
<dbReference type="PANTHER" id="PTHR22604">
    <property type="entry name" value="OXIDOREDUCTASES"/>
    <property type="match status" value="1"/>
</dbReference>
<reference evidence="6" key="1">
    <citation type="journal article" date="2019" name="Int. J. Syst. Evol. Microbiol.">
        <title>The Global Catalogue of Microorganisms (GCM) 10K type strain sequencing project: providing services to taxonomists for standard genome sequencing and annotation.</title>
        <authorList>
            <consortium name="The Broad Institute Genomics Platform"/>
            <consortium name="The Broad Institute Genome Sequencing Center for Infectious Disease"/>
            <person name="Wu L."/>
            <person name="Ma J."/>
        </authorList>
    </citation>
    <scope>NUCLEOTIDE SEQUENCE [LARGE SCALE GENOMIC DNA]</scope>
    <source>
        <strain evidence="6">CCUG 37865</strain>
    </source>
</reference>
<evidence type="ECO:0000259" key="4">
    <source>
        <dbReference type="Pfam" id="PF22725"/>
    </source>
</evidence>
<name>A0ABV8WSC3_9BACI</name>
<feature type="domain" description="GFO/IDH/MocA-like oxidoreductase" evidence="4">
    <location>
        <begin position="133"/>
        <end position="248"/>
    </location>
</feature>
<dbReference type="InterPro" id="IPR055170">
    <property type="entry name" value="GFO_IDH_MocA-like_dom"/>
</dbReference>
<dbReference type="EMBL" id="JBHSDT010000002">
    <property type="protein sequence ID" value="MFC4401798.1"/>
    <property type="molecule type" value="Genomic_DNA"/>
</dbReference>
<dbReference type="InterPro" id="IPR050984">
    <property type="entry name" value="Gfo/Idh/MocA_domain"/>
</dbReference>
<keyword evidence="2" id="KW-0560">Oxidoreductase</keyword>
<evidence type="ECO:0000259" key="3">
    <source>
        <dbReference type="Pfam" id="PF01408"/>
    </source>
</evidence>
<dbReference type="PANTHER" id="PTHR22604:SF105">
    <property type="entry name" value="TRANS-1,2-DIHYDROBENZENE-1,2-DIOL DEHYDROGENASE"/>
    <property type="match status" value="1"/>
</dbReference>